<dbReference type="RefSeq" id="WP_150732262.1">
    <property type="nucleotide sequence ID" value="NZ_CABVIF010000001.1"/>
</dbReference>
<evidence type="ECO:0000313" key="1">
    <source>
        <dbReference type="EMBL" id="VVO59165.1"/>
    </source>
</evidence>
<organism evidence="1 2">
    <name type="scientific">Pseudomonas fluorescens</name>
    <dbReference type="NCBI Taxonomy" id="294"/>
    <lineage>
        <taxon>Bacteria</taxon>
        <taxon>Pseudomonadati</taxon>
        <taxon>Pseudomonadota</taxon>
        <taxon>Gammaproteobacteria</taxon>
        <taxon>Pseudomonadales</taxon>
        <taxon>Pseudomonadaceae</taxon>
        <taxon>Pseudomonas</taxon>
    </lineage>
</organism>
<gene>
    <name evidence="1" type="ORF">PS854_00703</name>
</gene>
<evidence type="ECO:0000313" key="2">
    <source>
        <dbReference type="Proteomes" id="UP000327111"/>
    </source>
</evidence>
<name>A0A5E7H5C8_PSEFL</name>
<accession>A0A5E7H5C8</accession>
<proteinExistence type="predicted"/>
<reference evidence="1 2" key="1">
    <citation type="submission" date="2019-09" db="EMBL/GenBank/DDBJ databases">
        <authorList>
            <person name="Chandra G."/>
            <person name="Truman W A."/>
        </authorList>
    </citation>
    <scope>NUCLEOTIDE SEQUENCE [LARGE SCALE GENOMIC DNA]</scope>
    <source>
        <strain evidence="1">PS854</strain>
    </source>
</reference>
<dbReference type="AlphaFoldDB" id="A0A5E7H5C8"/>
<dbReference type="Proteomes" id="UP000327111">
    <property type="component" value="Unassembled WGS sequence"/>
</dbReference>
<dbReference type="EMBL" id="CABVIF010000001">
    <property type="protein sequence ID" value="VVO59165.1"/>
    <property type="molecule type" value="Genomic_DNA"/>
</dbReference>
<sequence length="573" mass="63320">MDVAPTSTELVKWYQCGELASQMAHRFGLGRSAEAHLVEEQCITLHNAGAIDLLTLVEERTLQELPGTEFFMASYFFCRLLPELDSSPDRMMRCVDGLVTRGGNDGAANEPNAAFRKWCANVPLRAHEVIAASHDGNELAIQHLSFALEAINNLSEARRMAIEYEDVRRQAAIYALGRIEHRSSEECGETFAVFHSLLDSSIGDATRASLLHASMELLNRGHYISSTDANSIISRLVIAPGQFTIHQCARALWSCRNALTQDIVSFLLGALEHLDSANKGTVEEIDLGLQVLLELGFDESAISFVTKLLSPPNDELELEAFDSFTHNLLSGSPGLISRVVVQWLQLGSPQLCNGLAKAIKGPGLDGVPLALQAEDLALPPTILLFICRKAVGWFFFKPTTAASILVSVLRVCDSDTAQEVRSLLVNPLLQNYGGVREYLESIAPEDEASKEVSEALVQNSAYLDATRSVPLLVELQPTEHHRRIERLRISDQMRDAYKGAESGSVFLGLVNRSVLLYGNRSLSFIDDGQDGLRQIEVDLQSHGISYEMPRMEVVDPIGLDYILRVFRNERMEK</sequence>
<protein>
    <submittedName>
        <fullName evidence="1">Uncharacterized protein</fullName>
    </submittedName>
</protein>